<evidence type="ECO:0000256" key="6">
    <source>
        <dbReference type="ARBA" id="ARBA00022946"/>
    </source>
</evidence>
<evidence type="ECO:0000256" key="2">
    <source>
        <dbReference type="ARBA" id="ARBA00007733"/>
    </source>
</evidence>
<dbReference type="CDD" id="cd03692">
    <property type="entry name" value="mtIF2_IVc"/>
    <property type="match status" value="1"/>
</dbReference>
<dbReference type="InterPro" id="IPR009000">
    <property type="entry name" value="Transl_B-barrel_sf"/>
</dbReference>
<dbReference type="PANTHER" id="PTHR43381:SF20">
    <property type="entry name" value="TRANSLATION INITIATION FACTOR IF-2, MITOCHONDRIAL"/>
    <property type="match status" value="1"/>
</dbReference>
<evidence type="ECO:0000313" key="13">
    <source>
        <dbReference type="EMBL" id="WEW55368.1"/>
    </source>
</evidence>
<dbReference type="InterPro" id="IPR005225">
    <property type="entry name" value="Small_GTP-bd"/>
</dbReference>
<dbReference type="GO" id="GO:0003924">
    <property type="term" value="F:GTPase activity"/>
    <property type="evidence" value="ECO:0007669"/>
    <property type="project" value="InterPro"/>
</dbReference>
<dbReference type="InterPro" id="IPR027417">
    <property type="entry name" value="P-loop_NTPase"/>
</dbReference>
<dbReference type="GO" id="GO:0005739">
    <property type="term" value="C:mitochondrion"/>
    <property type="evidence" value="ECO:0007669"/>
    <property type="project" value="UniProtKB-SubCell"/>
</dbReference>
<dbReference type="Pfam" id="PF11987">
    <property type="entry name" value="IF-2"/>
    <property type="match status" value="1"/>
</dbReference>
<dbReference type="FunFam" id="3.40.50.300:FF:000019">
    <property type="entry name" value="Translation initiation factor IF-2"/>
    <property type="match status" value="1"/>
</dbReference>
<dbReference type="FunFam" id="3.40.50.10050:FF:000001">
    <property type="entry name" value="Translation initiation factor IF-2"/>
    <property type="match status" value="1"/>
</dbReference>
<dbReference type="InterPro" id="IPR015760">
    <property type="entry name" value="TIF_IF2"/>
</dbReference>
<dbReference type="HAMAP" id="MF_00100_B">
    <property type="entry name" value="IF_2_B"/>
    <property type="match status" value="1"/>
</dbReference>
<evidence type="ECO:0000313" key="14">
    <source>
        <dbReference type="Proteomes" id="UP001219355"/>
    </source>
</evidence>
<dbReference type="PROSITE" id="PS01176">
    <property type="entry name" value="IF2"/>
    <property type="match status" value="1"/>
</dbReference>
<evidence type="ECO:0000256" key="1">
    <source>
        <dbReference type="ARBA" id="ARBA00004173"/>
    </source>
</evidence>
<dbReference type="InterPro" id="IPR000795">
    <property type="entry name" value="T_Tr_GTP-bd_dom"/>
</dbReference>
<dbReference type="InterPro" id="IPR044145">
    <property type="entry name" value="IF2_II"/>
</dbReference>
<dbReference type="InterPro" id="IPR023115">
    <property type="entry name" value="TIF_IF2_dom3"/>
</dbReference>
<evidence type="ECO:0000256" key="11">
    <source>
        <dbReference type="SAM" id="MobiDB-lite"/>
    </source>
</evidence>
<dbReference type="GO" id="GO:0005525">
    <property type="term" value="F:GTP binding"/>
    <property type="evidence" value="ECO:0007669"/>
    <property type="project" value="UniProtKB-KW"/>
</dbReference>
<dbReference type="CDD" id="cd03702">
    <property type="entry name" value="IF2_mtIF2_II"/>
    <property type="match status" value="1"/>
</dbReference>
<dbReference type="Gene3D" id="3.40.50.10050">
    <property type="entry name" value="Translation initiation factor IF- 2, domain 3"/>
    <property type="match status" value="1"/>
</dbReference>
<feature type="compositionally biased region" description="Polar residues" evidence="11">
    <location>
        <begin position="220"/>
        <end position="232"/>
    </location>
</feature>
<feature type="region of interest" description="Disordered" evidence="11">
    <location>
        <begin position="835"/>
        <end position="868"/>
    </location>
</feature>
<dbReference type="NCBIfam" id="TIGR00231">
    <property type="entry name" value="small_GTP"/>
    <property type="match status" value="1"/>
</dbReference>
<gene>
    <name evidence="13" type="primary">IFM1</name>
    <name evidence="13" type="ORF">PRK78_000798</name>
</gene>
<dbReference type="Gene3D" id="2.40.30.10">
    <property type="entry name" value="Translation factors"/>
    <property type="match status" value="2"/>
</dbReference>
<dbReference type="Pfam" id="PF22042">
    <property type="entry name" value="EF-G_D2"/>
    <property type="match status" value="1"/>
</dbReference>
<dbReference type="Proteomes" id="UP001219355">
    <property type="component" value="Chromosome 1"/>
</dbReference>
<dbReference type="InterPro" id="IPR036925">
    <property type="entry name" value="TIF_IF2_dom3_sf"/>
</dbReference>
<keyword evidence="5" id="KW-0648">Protein biosynthesis</keyword>
<keyword evidence="8" id="KW-0342">GTP-binding</keyword>
<feature type="domain" description="Tr-type G" evidence="12">
    <location>
        <begin position="554"/>
        <end position="724"/>
    </location>
</feature>
<evidence type="ECO:0000256" key="5">
    <source>
        <dbReference type="ARBA" id="ARBA00022917"/>
    </source>
</evidence>
<accession>A0AAF0DBU7</accession>
<dbReference type="AlphaFoldDB" id="A0AAF0DBU7"/>
<evidence type="ECO:0000259" key="12">
    <source>
        <dbReference type="PROSITE" id="PS51722"/>
    </source>
</evidence>
<evidence type="ECO:0000256" key="4">
    <source>
        <dbReference type="ARBA" id="ARBA00022741"/>
    </source>
</evidence>
<dbReference type="GO" id="GO:0003743">
    <property type="term" value="F:translation initiation factor activity"/>
    <property type="evidence" value="ECO:0007669"/>
    <property type="project" value="UniProtKB-KW"/>
</dbReference>
<dbReference type="InterPro" id="IPR053905">
    <property type="entry name" value="EF-G-like_DII"/>
</dbReference>
<feature type="region of interest" description="Disordered" evidence="11">
    <location>
        <begin position="214"/>
        <end position="258"/>
    </location>
</feature>
<dbReference type="SUPFAM" id="SSF52540">
    <property type="entry name" value="P-loop containing nucleoside triphosphate hydrolases"/>
    <property type="match status" value="1"/>
</dbReference>
<feature type="region of interest" description="Disordered" evidence="11">
    <location>
        <begin position="316"/>
        <end position="347"/>
    </location>
</feature>
<dbReference type="NCBIfam" id="TIGR00487">
    <property type="entry name" value="IF-2"/>
    <property type="match status" value="1"/>
</dbReference>
<reference evidence="13" key="1">
    <citation type="submission" date="2023-03" db="EMBL/GenBank/DDBJ databases">
        <title>Emydomyces testavorans Genome Sequence.</title>
        <authorList>
            <person name="Hoyer L."/>
        </authorList>
    </citation>
    <scope>NUCLEOTIDE SEQUENCE</scope>
    <source>
        <strain evidence="13">16-2883</strain>
    </source>
</reference>
<dbReference type="PANTHER" id="PTHR43381">
    <property type="entry name" value="TRANSLATION INITIATION FACTOR IF-2-RELATED"/>
    <property type="match status" value="1"/>
</dbReference>
<dbReference type="Pfam" id="PF04760">
    <property type="entry name" value="IF2_N"/>
    <property type="match status" value="1"/>
</dbReference>
<dbReference type="EMBL" id="CP120627">
    <property type="protein sequence ID" value="WEW55368.1"/>
    <property type="molecule type" value="Genomic_DNA"/>
</dbReference>
<dbReference type="Gene3D" id="3.40.50.300">
    <property type="entry name" value="P-loop containing nucleotide triphosphate hydrolases"/>
    <property type="match status" value="1"/>
</dbReference>
<keyword evidence="6" id="KW-0809">Transit peptide</keyword>
<feature type="compositionally biased region" description="Polar residues" evidence="11">
    <location>
        <begin position="62"/>
        <end position="72"/>
    </location>
</feature>
<organism evidence="13 14">
    <name type="scientific">Emydomyces testavorans</name>
    <dbReference type="NCBI Taxonomy" id="2070801"/>
    <lineage>
        <taxon>Eukaryota</taxon>
        <taxon>Fungi</taxon>
        <taxon>Dikarya</taxon>
        <taxon>Ascomycota</taxon>
        <taxon>Pezizomycotina</taxon>
        <taxon>Eurotiomycetes</taxon>
        <taxon>Eurotiomycetidae</taxon>
        <taxon>Onygenales</taxon>
        <taxon>Nannizziopsiaceae</taxon>
        <taxon>Emydomyces</taxon>
    </lineage>
</organism>
<feature type="compositionally biased region" description="Polar residues" evidence="11">
    <location>
        <begin position="133"/>
        <end position="145"/>
    </location>
</feature>
<keyword evidence="7" id="KW-0496">Mitochondrion</keyword>
<comment type="function">
    <text evidence="9">One of the essential components for the initiation of protein synthesis. Protects formylmethionyl-tRNA from spontaneous hydrolysis and promotes its binding to the 30S ribosomal subunits. Also involved in the hydrolysis of GTP during the formation of the 70S ribosomal complex.</text>
</comment>
<dbReference type="InterPro" id="IPR006847">
    <property type="entry name" value="IF2_N"/>
</dbReference>
<comment type="subcellular location">
    <subcellularLocation>
        <location evidence="1">Mitochondrion</location>
    </subcellularLocation>
</comment>
<feature type="compositionally biased region" description="Polar residues" evidence="11">
    <location>
        <begin position="329"/>
        <end position="338"/>
    </location>
</feature>
<feature type="region of interest" description="Disordered" evidence="11">
    <location>
        <begin position="52"/>
        <end position="188"/>
    </location>
</feature>
<evidence type="ECO:0000256" key="10">
    <source>
        <dbReference type="ARBA" id="ARBA00044200"/>
    </source>
</evidence>
<proteinExistence type="inferred from homology"/>
<protein>
    <recommendedName>
        <fullName evidence="10">Translation initiation factor IF-2, mitochondrial</fullName>
    </recommendedName>
</protein>
<evidence type="ECO:0000256" key="3">
    <source>
        <dbReference type="ARBA" id="ARBA00022540"/>
    </source>
</evidence>
<keyword evidence="3 13" id="KW-0396">Initiation factor</keyword>
<feature type="region of interest" description="Disordered" evidence="11">
    <location>
        <begin position="390"/>
        <end position="427"/>
    </location>
</feature>
<dbReference type="SUPFAM" id="SSF52156">
    <property type="entry name" value="Initiation factor IF2/eIF5b, domain 3"/>
    <property type="match status" value="1"/>
</dbReference>
<feature type="compositionally biased region" description="Basic and acidic residues" evidence="11">
    <location>
        <begin position="456"/>
        <end position="467"/>
    </location>
</feature>
<feature type="compositionally biased region" description="Polar residues" evidence="11">
    <location>
        <begin position="247"/>
        <end position="258"/>
    </location>
</feature>
<dbReference type="InterPro" id="IPR000178">
    <property type="entry name" value="TF_IF2_bacterial-like"/>
</dbReference>
<dbReference type="CDD" id="cd01887">
    <property type="entry name" value="IF2_eIF5B"/>
    <property type="match status" value="1"/>
</dbReference>
<evidence type="ECO:0000256" key="9">
    <source>
        <dbReference type="ARBA" id="ARBA00025162"/>
    </source>
</evidence>
<sequence length="1082" mass="118752">MLRRSVSKAILCPSYCHVPYQVRSTARILSVLSFRPPSRKLSSTFSLLKEDDASATSSTTTVPPTLNNSASPTSPKSGFGGGWGKTTFTTGPALTSDEIKQRERVLAQRAPPSPQSIRRPFKSYTDRRAQQAERFTQTAPVSNYGSLGLGNERGTAALKPETRQHESIVGSNSPDSSRPLPASDAAAKHGVSSLSRGWLSFKPGKNITAEELEQREKSFAQKSSRGSPSNSVAERESDFKSGWGSFKSGQTVTGELSQKQRTLGQNYPATLQSALTSSSIAEREAQFRANGASKWRLTGFRKLDPEPVTSLAAEDTNLQSSQHRAHPSPVSSNDIESSPNDHGREHPAGKFRIVRVATDGPNAAQRTWTRFPEEQVSMQPKFGTKETIQAEAAEEVSLTSQKKRKKDRKISVSQSEDMEQEFSGSTRRRVYDVDEELDIEDDHMDRARRRRKARKKERESEKRRLREVDNSPTPIYLPEFISVANLANALSVRPSIFLESLHELGFDEATFDHVLDAETAGLIAAEYNYEPILETTEDDLVAQPLPEDTSKLPLRPPVVTIMGHVDHGKTTTLDWLRNSSVAASEHGGITQHIGAFSVTMPSGKQITFLDTPGHAAFLEMRKRGADVTDIVILVVAADDSVKPQTIEAIKHAKQANVPMIVAINKIDKDNVHVERVKQDLARHNVSVEDFGGDVQAVCVSGKTGQGMLELEEAAVTLAEMLDLRADREGNVEGWVIEATKKPGGRAATVLVRRGTLRPGDVIVAGTAWARVRNLRNEAGTEVSEALPGIPVEVDGWREQPLAGSEVLQAPTEQMAKDVVSLRLEKKATKQLTDDTEAINEARREKRQRSIAAKHVNQDSEVAYGTTDGSRSGPKGIPFIVKGDVSGSVEAIVNSISAVGNNEVYAKVLRSGVGQVSEFDIKHASAANGHIITFNQNVDPDYSRYAASQGVKILNHRIIYELIDEVKAELSEHLPPNVTQRVSGEAEVAQIFEITVKGRIKTLIAGCKVSNGVIYRSQKVRVLRGKNKDIIYDGTLASLKNIKKDVTEMRKGTECGIAFESWTGFEVGDQVQTYEEIYEKRYV</sequence>
<name>A0AAF0DBU7_9EURO</name>
<evidence type="ECO:0000256" key="7">
    <source>
        <dbReference type="ARBA" id="ARBA00023128"/>
    </source>
</evidence>
<dbReference type="Pfam" id="PF00009">
    <property type="entry name" value="GTP_EFTU"/>
    <property type="match status" value="1"/>
</dbReference>
<comment type="similarity">
    <text evidence="2">Belongs to the TRAFAC class translation factor GTPase superfamily. Classic translation factor GTPase family. IF-2 subfamily.</text>
</comment>
<feature type="compositionally biased region" description="Basic and acidic residues" evidence="11">
    <location>
        <begin position="97"/>
        <end position="106"/>
    </location>
</feature>
<feature type="region of interest" description="Disordered" evidence="11">
    <location>
        <begin position="447"/>
        <end position="467"/>
    </location>
</feature>
<dbReference type="FunFam" id="2.40.30.10:FF:000008">
    <property type="entry name" value="Translation initiation factor IF-2"/>
    <property type="match status" value="1"/>
</dbReference>
<dbReference type="PROSITE" id="PS51722">
    <property type="entry name" value="G_TR_2"/>
    <property type="match status" value="1"/>
</dbReference>
<evidence type="ECO:0000256" key="8">
    <source>
        <dbReference type="ARBA" id="ARBA00023134"/>
    </source>
</evidence>
<keyword evidence="14" id="KW-1185">Reference proteome</keyword>
<dbReference type="SUPFAM" id="SSF50447">
    <property type="entry name" value="Translation proteins"/>
    <property type="match status" value="2"/>
</dbReference>
<keyword evidence="4" id="KW-0547">Nucleotide-binding</keyword>